<reference evidence="6 7" key="1">
    <citation type="submission" date="2015-06" db="EMBL/GenBank/DDBJ databases">
        <title>Draft genome assembly of filamentous brackish cyanobacterium Limnoraphis robusta strain CS-951.</title>
        <authorList>
            <person name="Willis A."/>
            <person name="Parks M."/>
            <person name="Burford M.A."/>
        </authorList>
    </citation>
    <scope>NUCLEOTIDE SEQUENCE [LARGE SCALE GENOMIC DNA]</scope>
    <source>
        <strain evidence="6 7">CS-951</strain>
    </source>
</reference>
<accession>A0A0F5YGG3</accession>
<dbReference type="SUPFAM" id="SSF53474">
    <property type="entry name" value="alpha/beta-Hydrolases"/>
    <property type="match status" value="1"/>
</dbReference>
<dbReference type="AlphaFoldDB" id="A0A0F5YGG3"/>
<evidence type="ECO:0000313" key="7">
    <source>
        <dbReference type="Proteomes" id="UP000033607"/>
    </source>
</evidence>
<dbReference type="PROSITE" id="PS00941">
    <property type="entry name" value="CARBOXYLESTERASE_B_2"/>
    <property type="match status" value="1"/>
</dbReference>
<protein>
    <recommendedName>
        <fullName evidence="3">Carboxylic ester hydrolase</fullName>
        <ecNumber evidence="3">3.1.1.-</ecNumber>
    </recommendedName>
</protein>
<feature type="domain" description="Carboxylesterase type B" evidence="5">
    <location>
        <begin position="22"/>
        <end position="523"/>
    </location>
</feature>
<dbReference type="EMBL" id="LATL02000300">
    <property type="protein sequence ID" value="KKD37994.1"/>
    <property type="molecule type" value="Genomic_DNA"/>
</dbReference>
<dbReference type="PROSITE" id="PS00122">
    <property type="entry name" value="CARBOXYLESTERASE_B_1"/>
    <property type="match status" value="1"/>
</dbReference>
<dbReference type="Gene3D" id="3.40.50.1820">
    <property type="entry name" value="alpha/beta hydrolase"/>
    <property type="match status" value="1"/>
</dbReference>
<dbReference type="InterPro" id="IPR019819">
    <property type="entry name" value="Carboxylesterase_B_CS"/>
</dbReference>
<dbReference type="InterPro" id="IPR029058">
    <property type="entry name" value="AB_hydrolase_fold"/>
</dbReference>
<dbReference type="ESTHER" id="9cyan-a0a0f5ygg3">
    <property type="family name" value="Carb_B_Bacteria"/>
</dbReference>
<proteinExistence type="inferred from homology"/>
<evidence type="ECO:0000256" key="2">
    <source>
        <dbReference type="ARBA" id="ARBA00022801"/>
    </source>
</evidence>
<organism evidence="6 7">
    <name type="scientific">Limnoraphis robusta CS-951</name>
    <dbReference type="NCBI Taxonomy" id="1637645"/>
    <lineage>
        <taxon>Bacteria</taxon>
        <taxon>Bacillati</taxon>
        <taxon>Cyanobacteriota</taxon>
        <taxon>Cyanophyceae</taxon>
        <taxon>Oscillatoriophycideae</taxon>
        <taxon>Oscillatoriales</taxon>
        <taxon>Sirenicapillariaceae</taxon>
        <taxon>Limnoraphis</taxon>
    </lineage>
</organism>
<evidence type="ECO:0000259" key="5">
    <source>
        <dbReference type="Pfam" id="PF00135"/>
    </source>
</evidence>
<evidence type="ECO:0000256" key="1">
    <source>
        <dbReference type="ARBA" id="ARBA00005964"/>
    </source>
</evidence>
<dbReference type="PATRIC" id="fig|1637645.4.peg.5846"/>
<evidence type="ECO:0000256" key="4">
    <source>
        <dbReference type="SAM" id="MobiDB-lite"/>
    </source>
</evidence>
<evidence type="ECO:0000256" key="3">
    <source>
        <dbReference type="RuleBase" id="RU361235"/>
    </source>
</evidence>
<comment type="caution">
    <text evidence="6">The sequence shown here is derived from an EMBL/GenBank/DDBJ whole genome shotgun (WGS) entry which is preliminary data.</text>
</comment>
<dbReference type="GO" id="GO:0016787">
    <property type="term" value="F:hydrolase activity"/>
    <property type="evidence" value="ECO:0007669"/>
    <property type="project" value="UniProtKB-KW"/>
</dbReference>
<sequence>MFAKLALAEGKNMGSSNTRVDNEVQIDSGKIRGVGTGDVISFKGIPYAAPPVGDLRWRMPQPVQPWSDVLVADEFGPASMQTEDVPKSEDCLTLNVWRPAETCDQPLPVMVWIHGGAMVCGSAALYPLDGLASQGVVAVSMNFRLGRLGHFAHPALAAESPNDVRGNYGYMDQRAALQWVQRNIAVFGGDPNRVTIFGESSGGGSVIAHLTSPLSRDLFQQGIVQSAGSPSARAKAVVPSTDLADAERMAVEWASSLGITGEGADALRALRSLPVETIIEGVSAYETLAALSAGAPPAGMAMSIIDGQFLVDSPEAVLANRQQAMVPTIVGATDRDLAMGIANSKEELFAQFGPDADQARQLYDPRGYQTLEELKQQVFADKLLVEPARHFANEMARAGQPVWSYRYAYVFEGLRNLQTAETIEQSLGLGSKHTLEIPFTNNATEMLEAGFMGSPKIKVTPTDRMMADLTSGYWVQFAKTGNPNGEGRPTWPQHDPAADRIMHFTNSGVIVGTDPLKQRLDLWEAVWERNR</sequence>
<dbReference type="EC" id="3.1.1.-" evidence="3"/>
<dbReference type="InterPro" id="IPR002018">
    <property type="entry name" value="CarbesteraseB"/>
</dbReference>
<keyword evidence="2 3" id="KW-0378">Hydrolase</keyword>
<dbReference type="Pfam" id="PF00135">
    <property type="entry name" value="COesterase"/>
    <property type="match status" value="1"/>
</dbReference>
<gene>
    <name evidence="6" type="ORF">WN50_11330</name>
</gene>
<name>A0A0F5YGG3_9CYAN</name>
<dbReference type="InterPro" id="IPR019826">
    <property type="entry name" value="Carboxylesterase_B_AS"/>
</dbReference>
<dbReference type="InterPro" id="IPR050309">
    <property type="entry name" value="Type-B_Carboxylest/Lipase"/>
</dbReference>
<comment type="similarity">
    <text evidence="1 3">Belongs to the type-B carboxylesterase/lipase family.</text>
</comment>
<dbReference type="PANTHER" id="PTHR11559">
    <property type="entry name" value="CARBOXYLESTERASE"/>
    <property type="match status" value="1"/>
</dbReference>
<feature type="region of interest" description="Disordered" evidence="4">
    <location>
        <begin position="1"/>
        <end position="21"/>
    </location>
</feature>
<dbReference type="Proteomes" id="UP000033607">
    <property type="component" value="Unassembled WGS sequence"/>
</dbReference>
<evidence type="ECO:0000313" key="6">
    <source>
        <dbReference type="EMBL" id="KKD37994.1"/>
    </source>
</evidence>